<keyword evidence="3" id="KW-1185">Reference proteome</keyword>
<sequence>MTIQINNDSPQPETAFDLENSATYVYEPFANSPNQKNLGGKLADKVRNVKSMLRRFGALNPANYHRYDSAHNDENQPSTSTSEVNEEEG</sequence>
<dbReference type="Proteomes" id="UP000053097">
    <property type="component" value="Unassembled WGS sequence"/>
</dbReference>
<protein>
    <submittedName>
        <fullName evidence="2">Uncharacterized protein</fullName>
    </submittedName>
</protein>
<evidence type="ECO:0000313" key="3">
    <source>
        <dbReference type="Proteomes" id="UP000053097"/>
    </source>
</evidence>
<dbReference type="AlphaFoldDB" id="A0A026VUT9"/>
<evidence type="ECO:0000256" key="1">
    <source>
        <dbReference type="SAM" id="MobiDB-lite"/>
    </source>
</evidence>
<evidence type="ECO:0000313" key="2">
    <source>
        <dbReference type="EMBL" id="EZA47553.1"/>
    </source>
</evidence>
<proteinExistence type="predicted"/>
<name>A0A026VUT9_OOCBI</name>
<reference evidence="2 3" key="1">
    <citation type="journal article" date="2014" name="Curr. Biol.">
        <title>The genome of the clonal raider ant Cerapachys biroi.</title>
        <authorList>
            <person name="Oxley P.R."/>
            <person name="Ji L."/>
            <person name="Fetter-Pruneda I."/>
            <person name="McKenzie S.K."/>
            <person name="Li C."/>
            <person name="Hu H."/>
            <person name="Zhang G."/>
            <person name="Kronauer D.J."/>
        </authorList>
    </citation>
    <scope>NUCLEOTIDE SEQUENCE [LARGE SCALE GENOMIC DNA]</scope>
</reference>
<feature type="compositionally biased region" description="Basic and acidic residues" evidence="1">
    <location>
        <begin position="65"/>
        <end position="74"/>
    </location>
</feature>
<dbReference type="EMBL" id="KK107816">
    <property type="protein sequence ID" value="EZA47553.1"/>
    <property type="molecule type" value="Genomic_DNA"/>
</dbReference>
<feature type="region of interest" description="Disordered" evidence="1">
    <location>
        <begin position="60"/>
        <end position="89"/>
    </location>
</feature>
<organism evidence="2 3">
    <name type="scientific">Ooceraea biroi</name>
    <name type="common">Clonal raider ant</name>
    <name type="synonym">Cerapachys biroi</name>
    <dbReference type="NCBI Taxonomy" id="2015173"/>
    <lineage>
        <taxon>Eukaryota</taxon>
        <taxon>Metazoa</taxon>
        <taxon>Ecdysozoa</taxon>
        <taxon>Arthropoda</taxon>
        <taxon>Hexapoda</taxon>
        <taxon>Insecta</taxon>
        <taxon>Pterygota</taxon>
        <taxon>Neoptera</taxon>
        <taxon>Endopterygota</taxon>
        <taxon>Hymenoptera</taxon>
        <taxon>Apocrita</taxon>
        <taxon>Aculeata</taxon>
        <taxon>Formicoidea</taxon>
        <taxon>Formicidae</taxon>
        <taxon>Dorylinae</taxon>
        <taxon>Ooceraea</taxon>
    </lineage>
</organism>
<accession>A0A026VUT9</accession>
<gene>
    <name evidence="2" type="ORF">X777_15673</name>
</gene>